<keyword evidence="4" id="KW-1133">Transmembrane helix</keyword>
<dbReference type="InterPro" id="IPR050492">
    <property type="entry name" value="Bact_metal-bind_prot9"/>
</dbReference>
<dbReference type="PANTHER" id="PTHR42953">
    <property type="entry name" value="HIGH-AFFINITY ZINC UPTAKE SYSTEM PROTEIN ZNUA-RELATED"/>
    <property type="match status" value="1"/>
</dbReference>
<proteinExistence type="inferred from homology"/>
<dbReference type="EMBL" id="CP037899">
    <property type="protein sequence ID" value="QDQ41969.1"/>
    <property type="molecule type" value="Genomic_DNA"/>
</dbReference>
<organism evidence="5 6">
    <name type="scientific">Methylacidiphilum kamchatkense Kam1</name>
    <dbReference type="NCBI Taxonomy" id="1202785"/>
    <lineage>
        <taxon>Bacteria</taxon>
        <taxon>Pseudomonadati</taxon>
        <taxon>Verrucomicrobiota</taxon>
        <taxon>Methylacidiphilae</taxon>
        <taxon>Methylacidiphilales</taxon>
        <taxon>Methylacidiphilaceae</taxon>
        <taxon>Methylacidiphilum (ex Ratnadevi et al. 2023)</taxon>
    </lineage>
</organism>
<dbReference type="PANTHER" id="PTHR42953:SF3">
    <property type="entry name" value="HIGH-AFFINITY ZINC UPTAKE SYSTEM PROTEIN ZNUA"/>
    <property type="match status" value="1"/>
</dbReference>
<gene>
    <name evidence="5" type="ORF">kam1_723</name>
</gene>
<dbReference type="SUPFAM" id="SSF53807">
    <property type="entry name" value="Helical backbone' metal receptor"/>
    <property type="match status" value="1"/>
</dbReference>
<evidence type="ECO:0000256" key="1">
    <source>
        <dbReference type="ARBA" id="ARBA00011028"/>
    </source>
</evidence>
<evidence type="ECO:0000313" key="6">
    <source>
        <dbReference type="Proteomes" id="UP000315925"/>
    </source>
</evidence>
<dbReference type="KEGG" id="mkc:kam1_723"/>
<evidence type="ECO:0000256" key="4">
    <source>
        <dbReference type="SAM" id="Phobius"/>
    </source>
</evidence>
<keyword evidence="4" id="KW-0472">Membrane</keyword>
<evidence type="ECO:0000313" key="5">
    <source>
        <dbReference type="EMBL" id="QDQ41969.1"/>
    </source>
</evidence>
<keyword evidence="3" id="KW-0732">Signal</keyword>
<comment type="similarity">
    <text evidence="1">Belongs to the bacterial solute-binding protein 9 family.</text>
</comment>
<protein>
    <submittedName>
        <fullName evidence="5">Substrate-binding protein of zinc uptake complex component A</fullName>
    </submittedName>
</protein>
<dbReference type="Proteomes" id="UP000315925">
    <property type="component" value="Chromosome"/>
</dbReference>
<dbReference type="Pfam" id="PF01297">
    <property type="entry name" value="ZnuA"/>
    <property type="match status" value="1"/>
</dbReference>
<accession>A0A516TL49</accession>
<dbReference type="GO" id="GO:0046872">
    <property type="term" value="F:metal ion binding"/>
    <property type="evidence" value="ECO:0007669"/>
    <property type="project" value="InterPro"/>
</dbReference>
<evidence type="ECO:0000256" key="2">
    <source>
        <dbReference type="ARBA" id="ARBA00022448"/>
    </source>
</evidence>
<sequence length="115" mass="13003">MRSLQKKGLEVLFCLWGIGIGLWFLSFKSYGVEKLKILTSIAPLYCFCVNIGGDYVTVKNLIFFGAEPHEVSLSIRQMQEIRDSDLIVINGLGMESWLEKGLSSEEKAKKLLFPQ</sequence>
<keyword evidence="4" id="KW-0812">Transmembrane</keyword>
<feature type="transmembrane region" description="Helical" evidence="4">
    <location>
        <begin position="12"/>
        <end position="31"/>
    </location>
</feature>
<dbReference type="Gene3D" id="3.40.50.1980">
    <property type="entry name" value="Nitrogenase molybdenum iron protein domain"/>
    <property type="match status" value="1"/>
</dbReference>
<keyword evidence="2" id="KW-0813">Transport</keyword>
<name>A0A516TL49_9BACT</name>
<reference evidence="6" key="1">
    <citation type="submission" date="2019-03" db="EMBL/GenBank/DDBJ databases">
        <title>Complete genome of Methylacidiphilum kamchatkense Kam1.</title>
        <authorList>
            <person name="Kruse T."/>
            <person name="Murarilal Ratnadevi C."/>
            <person name="Erikstad H.-A."/>
            <person name="Birkeland N.-K."/>
        </authorList>
    </citation>
    <scope>NUCLEOTIDE SEQUENCE [LARGE SCALE GENOMIC DNA]</scope>
    <source>
        <strain evidence="6">kam1</strain>
    </source>
</reference>
<dbReference type="GO" id="GO:0030001">
    <property type="term" value="P:metal ion transport"/>
    <property type="evidence" value="ECO:0007669"/>
    <property type="project" value="InterPro"/>
</dbReference>
<dbReference type="InterPro" id="IPR006127">
    <property type="entry name" value="ZnuA-like"/>
</dbReference>
<evidence type="ECO:0000256" key="3">
    <source>
        <dbReference type="ARBA" id="ARBA00022729"/>
    </source>
</evidence>
<dbReference type="AlphaFoldDB" id="A0A516TL49"/>